<dbReference type="RefSeq" id="WP_092752879.1">
    <property type="nucleotide sequence ID" value="NZ_FOCG01000001.1"/>
</dbReference>
<evidence type="ECO:0000256" key="6">
    <source>
        <dbReference type="ARBA" id="ARBA00023316"/>
    </source>
</evidence>
<dbReference type="InterPro" id="IPR015942">
    <property type="entry name" value="Asp/Glu/hydantoin_racemase"/>
</dbReference>
<dbReference type="HAMAP" id="MF_00258">
    <property type="entry name" value="Glu_racemase"/>
    <property type="match status" value="1"/>
</dbReference>
<dbReference type="UniPathway" id="UPA00219"/>
<protein>
    <recommendedName>
        <fullName evidence="2 7">Glutamate racemase</fullName>
        <ecNumber evidence="2 7">5.1.1.3</ecNumber>
    </recommendedName>
</protein>
<feature type="binding site" evidence="7">
    <location>
        <begin position="44"/>
        <end position="45"/>
    </location>
    <ligand>
        <name>substrate</name>
    </ligand>
</feature>
<dbReference type="PANTHER" id="PTHR21198">
    <property type="entry name" value="GLUTAMATE RACEMASE"/>
    <property type="match status" value="1"/>
</dbReference>
<dbReference type="AlphaFoldDB" id="A0A1H8AHR9"/>
<evidence type="ECO:0000313" key="8">
    <source>
        <dbReference type="EMBL" id="SEM70036.1"/>
    </source>
</evidence>
<keyword evidence="5 7" id="KW-0413">Isomerase</keyword>
<feature type="binding site" evidence="7">
    <location>
        <begin position="186"/>
        <end position="187"/>
    </location>
    <ligand>
        <name>substrate</name>
    </ligand>
</feature>
<dbReference type="InterPro" id="IPR001920">
    <property type="entry name" value="Asp/Glu_race"/>
</dbReference>
<dbReference type="GO" id="GO:0008881">
    <property type="term" value="F:glutamate racemase activity"/>
    <property type="evidence" value="ECO:0007669"/>
    <property type="project" value="UniProtKB-UniRule"/>
</dbReference>
<reference evidence="8 9" key="1">
    <citation type="submission" date="2016-10" db="EMBL/GenBank/DDBJ databases">
        <authorList>
            <person name="de Groot N.N."/>
        </authorList>
    </citation>
    <scope>NUCLEOTIDE SEQUENCE [LARGE SCALE GENOMIC DNA]</scope>
    <source>
        <strain evidence="8 9">CGMCC 1.5070</strain>
    </source>
</reference>
<proteinExistence type="inferred from homology"/>
<evidence type="ECO:0000256" key="2">
    <source>
        <dbReference type="ARBA" id="ARBA00013090"/>
    </source>
</evidence>
<dbReference type="STRING" id="474960.SAMN05216180_1334"/>
<keyword evidence="4 7" id="KW-0573">Peptidoglycan synthesis</keyword>
<dbReference type="EMBL" id="FOCG01000001">
    <property type="protein sequence ID" value="SEM70036.1"/>
    <property type="molecule type" value="Genomic_DNA"/>
</dbReference>
<dbReference type="GO" id="GO:0071555">
    <property type="term" value="P:cell wall organization"/>
    <property type="evidence" value="ECO:0007669"/>
    <property type="project" value="UniProtKB-KW"/>
</dbReference>
<feature type="active site" description="Proton donor/acceptor" evidence="7">
    <location>
        <position position="75"/>
    </location>
</feature>
<sequence length="262" mass="29028">MNENRKKIGVLDSGVGGLTVVKELEQLLPNEDIVYFGDNKNCPYGNRTADNIVEIAHNTIGFLQNKSIKAVVVACNTTSSLIHRFEKEYPFPIFSIIKPAAQYVVRHNLPSVGVIATQLTINTGAYKRLIHEGNANIAVYGEPSHNLAALVDSGKFDMDAITEEISVHMNHLLQQHPVKHVIYGCTHYPIVADVFEKAAPEVHFINPAFEQAKAVAEYLKEHNLLNDADGHSFDIYMSGSASVYEAILQRLEIKTPANIYCV</sequence>
<evidence type="ECO:0000256" key="4">
    <source>
        <dbReference type="ARBA" id="ARBA00022984"/>
    </source>
</evidence>
<comment type="pathway">
    <text evidence="7">Cell wall biogenesis; peptidoglycan biosynthesis.</text>
</comment>
<dbReference type="GO" id="GO:0008360">
    <property type="term" value="P:regulation of cell shape"/>
    <property type="evidence" value="ECO:0007669"/>
    <property type="project" value="UniProtKB-KW"/>
</dbReference>
<evidence type="ECO:0000256" key="1">
    <source>
        <dbReference type="ARBA" id="ARBA00001602"/>
    </source>
</evidence>
<dbReference type="PANTHER" id="PTHR21198:SF3">
    <property type="entry name" value="GLUTAMATE RACEMASE"/>
    <property type="match status" value="1"/>
</dbReference>
<dbReference type="Pfam" id="PF01177">
    <property type="entry name" value="Asp_Glu_race"/>
    <property type="match status" value="1"/>
</dbReference>
<keyword evidence="3 7" id="KW-0133">Cell shape</keyword>
<dbReference type="GO" id="GO:0009252">
    <property type="term" value="P:peptidoglycan biosynthetic process"/>
    <property type="evidence" value="ECO:0007669"/>
    <property type="project" value="UniProtKB-UniRule"/>
</dbReference>
<evidence type="ECO:0000256" key="5">
    <source>
        <dbReference type="ARBA" id="ARBA00023235"/>
    </source>
</evidence>
<feature type="active site" description="Proton donor/acceptor" evidence="7">
    <location>
        <position position="185"/>
    </location>
</feature>
<dbReference type="Gene3D" id="3.40.50.1860">
    <property type="match status" value="2"/>
</dbReference>
<accession>A0A1H8AHR9</accession>
<dbReference type="InterPro" id="IPR033134">
    <property type="entry name" value="Asp/Glu_racemase_AS_2"/>
</dbReference>
<feature type="binding site" evidence="7">
    <location>
        <begin position="12"/>
        <end position="13"/>
    </location>
    <ligand>
        <name>substrate</name>
    </ligand>
</feature>
<comment type="catalytic activity">
    <reaction evidence="1 7">
        <text>L-glutamate = D-glutamate</text>
        <dbReference type="Rhea" id="RHEA:12813"/>
        <dbReference type="ChEBI" id="CHEBI:29985"/>
        <dbReference type="ChEBI" id="CHEBI:29986"/>
        <dbReference type="EC" id="5.1.1.3"/>
    </reaction>
</comment>
<dbReference type="InterPro" id="IPR004391">
    <property type="entry name" value="Glu_race"/>
</dbReference>
<dbReference type="OrthoDB" id="9801055at2"/>
<keyword evidence="9" id="KW-1185">Reference proteome</keyword>
<organism evidence="8 9">
    <name type="scientific">Hydrogenoanaerobacterium saccharovorans</name>
    <dbReference type="NCBI Taxonomy" id="474960"/>
    <lineage>
        <taxon>Bacteria</taxon>
        <taxon>Bacillati</taxon>
        <taxon>Bacillota</taxon>
        <taxon>Clostridia</taxon>
        <taxon>Eubacteriales</taxon>
        <taxon>Oscillospiraceae</taxon>
        <taxon>Hydrogenoanaerobacterium</taxon>
    </lineage>
</organism>
<evidence type="ECO:0000256" key="3">
    <source>
        <dbReference type="ARBA" id="ARBA00022960"/>
    </source>
</evidence>
<evidence type="ECO:0000256" key="7">
    <source>
        <dbReference type="HAMAP-Rule" id="MF_00258"/>
    </source>
</evidence>
<evidence type="ECO:0000313" key="9">
    <source>
        <dbReference type="Proteomes" id="UP000199158"/>
    </source>
</evidence>
<dbReference type="PROSITE" id="PS00924">
    <property type="entry name" value="ASP_GLU_RACEMASE_2"/>
    <property type="match status" value="1"/>
</dbReference>
<keyword evidence="6 7" id="KW-0961">Cell wall biogenesis/degradation</keyword>
<gene>
    <name evidence="7" type="primary">murI</name>
    <name evidence="8" type="ORF">SAMN05216180_1334</name>
</gene>
<dbReference type="EC" id="5.1.1.3" evidence="2 7"/>
<feature type="binding site" evidence="7">
    <location>
        <begin position="76"/>
        <end position="77"/>
    </location>
    <ligand>
        <name>substrate</name>
    </ligand>
</feature>
<dbReference type="Proteomes" id="UP000199158">
    <property type="component" value="Unassembled WGS sequence"/>
</dbReference>
<name>A0A1H8AHR9_9FIRM</name>
<comment type="function">
    <text evidence="7">Provides the (R)-glutamate required for cell wall biosynthesis.</text>
</comment>
<comment type="similarity">
    <text evidence="7">Belongs to the aspartate/glutamate racemases family.</text>
</comment>
<dbReference type="NCBIfam" id="TIGR00067">
    <property type="entry name" value="glut_race"/>
    <property type="match status" value="1"/>
</dbReference>
<dbReference type="SUPFAM" id="SSF53681">
    <property type="entry name" value="Aspartate/glutamate racemase"/>
    <property type="match status" value="2"/>
</dbReference>